<protein>
    <submittedName>
        <fullName evidence="2">Uncharacterized protein</fullName>
    </submittedName>
</protein>
<proteinExistence type="predicted"/>
<dbReference type="PANTHER" id="PTHR33333">
    <property type="entry name" value="ERYTHROCYTE MEMBRANE PROTEIN 1-LIKE"/>
    <property type="match status" value="1"/>
</dbReference>
<reference evidence="2 3" key="1">
    <citation type="submission" date="2019-12" db="EMBL/GenBank/DDBJ databases">
        <authorList>
            <person name="Alioto T."/>
            <person name="Alioto T."/>
            <person name="Gomez Garrido J."/>
        </authorList>
    </citation>
    <scope>NUCLEOTIDE SEQUENCE [LARGE SCALE GENOMIC DNA]</scope>
</reference>
<comment type="caution">
    <text evidence="2">The sequence shown here is derived from an EMBL/GenBank/DDBJ whole genome shotgun (WGS) entry which is preliminary data.</text>
</comment>
<accession>A0A8S0RY35</accession>
<dbReference type="Gramene" id="OE9A112281T1">
    <property type="protein sequence ID" value="OE9A112281C1"/>
    <property type="gene ID" value="OE9A112281"/>
</dbReference>
<evidence type="ECO:0000313" key="3">
    <source>
        <dbReference type="Proteomes" id="UP000594638"/>
    </source>
</evidence>
<name>A0A8S0RY35_OLEEU</name>
<sequence length="113" mass="11053">MSKIEVFGLVRFRKKSIQIDMTRISFRLTDRNLKMGGKSGGKGGGGGVGCKGGGGGGKSSGGGSSKGGGGGGSGSGMMLAPGGGGASIPRAEFESNPQGYFAGLHAGEKNARK</sequence>
<dbReference type="Proteomes" id="UP000594638">
    <property type="component" value="Unassembled WGS sequence"/>
</dbReference>
<evidence type="ECO:0000313" key="2">
    <source>
        <dbReference type="EMBL" id="CAA2984263.1"/>
    </source>
</evidence>
<feature type="region of interest" description="Disordered" evidence="1">
    <location>
        <begin position="32"/>
        <end position="92"/>
    </location>
</feature>
<dbReference type="InterPro" id="IPR039926">
    <property type="entry name" value="Egg_app_1"/>
</dbReference>
<feature type="compositionally biased region" description="Gly residues" evidence="1">
    <location>
        <begin position="37"/>
        <end position="86"/>
    </location>
</feature>
<keyword evidence="3" id="KW-1185">Reference proteome</keyword>
<organism evidence="2 3">
    <name type="scientific">Olea europaea subsp. europaea</name>
    <dbReference type="NCBI Taxonomy" id="158383"/>
    <lineage>
        <taxon>Eukaryota</taxon>
        <taxon>Viridiplantae</taxon>
        <taxon>Streptophyta</taxon>
        <taxon>Embryophyta</taxon>
        <taxon>Tracheophyta</taxon>
        <taxon>Spermatophyta</taxon>
        <taxon>Magnoliopsida</taxon>
        <taxon>eudicotyledons</taxon>
        <taxon>Gunneridae</taxon>
        <taxon>Pentapetalae</taxon>
        <taxon>asterids</taxon>
        <taxon>lamiids</taxon>
        <taxon>Lamiales</taxon>
        <taxon>Oleaceae</taxon>
        <taxon>Oleeae</taxon>
        <taxon>Olea</taxon>
    </lineage>
</organism>
<dbReference type="EMBL" id="CACTIH010003757">
    <property type="protein sequence ID" value="CAA2984263.1"/>
    <property type="molecule type" value="Genomic_DNA"/>
</dbReference>
<dbReference type="AlphaFoldDB" id="A0A8S0RY35"/>
<evidence type="ECO:0000256" key="1">
    <source>
        <dbReference type="SAM" id="MobiDB-lite"/>
    </source>
</evidence>
<dbReference type="PANTHER" id="PTHR33333:SF46">
    <property type="entry name" value="LOW QUALITY PROTEIN: GLYCINE-RICH PROTEIN DOT1"/>
    <property type="match status" value="1"/>
</dbReference>
<gene>
    <name evidence="2" type="ORF">OLEA9_A112281</name>
</gene>